<sequence length="1448" mass="157481">MVAFAQQQRAQTAPARRPQPVARPHSQRAAVAAAIGQAGAQPRLKLGARDDPLEREAERTAEQVTRTPGPLTDDPPAFGTPASAAAQRAPPAATAPATTSTTEGWAPGDAPADAPVPLPEEAEEPGAAGTLPEPLARRIGRLHRGGRPLPEDLRAFMEPRFGQDFSTVRIHTDDEAAHLSETIHAHAFTLGEHIAFNRGAFRPDSRDGRRLIAHELTHVVQQREAGADRPDAEAAPVRRSLIGGLRRVGSRLVGAGIDMAKGAYDRLTGAVGEIFDKAGNFIASKGMAVVEKLAPNLAPVLQEIIDNGPVGWLKDRVAAVFDRLVDAVTRLTPQGSVERLSELFSGMLERAGSILEALASGDCGPLFDAIRRLRTLVTDAAGAAWDRLTDFLSPIGDFFAHLWESTGAPALDFITGVAGDLWDGIKALGRRIWNWTRPIRDTLGAAWDWVKRRLFGSSNDSSGDNQGGLVGWVQDKAGEAWDWIKARTRPLWQPIQQGVEWLRELVPPTFVKRLGEDMQALSNDLGTAEQQMAGAGEEGGPGAGVAENRAALADALPTVESVLERVRGFLVESGDWMVKTLGGVGDKVAAFFAGLRQMDITRPLARALGWLERGIAGLSRWAKRGVQGLFDVLVGAFDRLTPFIERMIGVVRRLLSVVADLYQLPQLVVSSVWGLIPECIRKPVQDFVVNQILARIPVFGQLLALPDLWEKVKAKALEILRKLFVDGDLAAAAWAFFKAALRLIGLPPELVVSLLANAAAAIGHILQDPIGFLLNLVRAAGRGFAQFFSNIFGHLKAGIAGWLFGTLRKGGIEPPEDFSLRSILGVVLQILDITTDRIFDRIGRRVGSGVALRMRRMLEHATGAWQFLRTLMEEGPGALWTALRERLSDLGGQVLDSVINWVSVTIIKQASIRLTPLLAPSGVSNVIALLMEIYRVITALAAQLRALFEVANRFLAGVAEIASGALGKAADFLEDALGQAVPPALAFLAHYAGLGDVSSRIREMVEGIRERVDAALDWLIERALRLGEGFVELARRGGRAVRRGARALVNWWQTERELETEGGERHTLSVDAEKERQALTIESRPTPYHAFIADLKLPDSAADDRRRALAAAETVEACIQESRELEGQLEASTIDEQTYSERRKALERQLGEAMDRLSTLTREMLEQSTGDSVTDLPSTPAIYGPRTSAGFGSSVRVELLTRDHPPGSTPRNAPENATWNRLRRRMDGGGTYYVRGHLLNEHLGGPGDTWNNLTPLTQGANNRDAESMLHRFEDPVKDAVEDGRAVNYIVTANYGVSHPLAAEAEAHRTEEGDTDSDVIADIIQAESRIPGTLDCRSEELKPDGTAGGTVAVHQVDNSFKANTLDDYSIRARPKTRFYIDNEARAGNIGRLAQLDGVDRDLAQAIIDERPDGGYRRSATLKQASGMTDAQWESARKTDAFYVHIFQRS</sequence>
<dbReference type="Proteomes" id="UP000275461">
    <property type="component" value="Unassembled WGS sequence"/>
</dbReference>
<keyword evidence="5" id="KW-0255">Endonuclease</keyword>
<dbReference type="InterPro" id="IPR044927">
    <property type="entry name" value="Endonuclea_NS_2"/>
</dbReference>
<dbReference type="RefSeq" id="WP_121441090.1">
    <property type="nucleotide sequence ID" value="NZ_RCDA01000001.1"/>
</dbReference>
<evidence type="ECO:0000259" key="4">
    <source>
        <dbReference type="Pfam" id="PF13930"/>
    </source>
</evidence>
<dbReference type="Pfam" id="PF13930">
    <property type="entry name" value="Endonuclea_NS_2"/>
    <property type="match status" value="1"/>
</dbReference>
<comment type="caution">
    <text evidence="5">The sequence shown here is derived from an EMBL/GenBank/DDBJ whole genome shotgun (WGS) entry which is preliminary data.</text>
</comment>
<gene>
    <name evidence="5" type="ORF">DFR31_0517</name>
</gene>
<dbReference type="InterPro" id="IPR044929">
    <property type="entry name" value="DNA/RNA_non-sp_Endonuclease_sf"/>
</dbReference>
<feature type="region of interest" description="Disordered" evidence="2">
    <location>
        <begin position="1167"/>
        <end position="1188"/>
    </location>
</feature>
<dbReference type="Gene3D" id="3.40.570.10">
    <property type="entry name" value="Extracellular Endonuclease, subunit A"/>
    <property type="match status" value="1"/>
</dbReference>
<feature type="domain" description="Type VII secretion system protein EssD-like" evidence="4">
    <location>
        <begin position="1225"/>
        <end position="1299"/>
    </location>
</feature>
<keyword evidence="1" id="KW-0175">Coiled coil</keyword>
<reference evidence="5 6" key="1">
    <citation type="submission" date="2018-10" db="EMBL/GenBank/DDBJ databases">
        <title>Genomic Encyclopedia of Type Strains, Phase IV (KMG-IV): sequencing the most valuable type-strain genomes for metagenomic binning, comparative biology and taxonomic classification.</title>
        <authorList>
            <person name="Goeker M."/>
        </authorList>
    </citation>
    <scope>NUCLEOTIDE SEQUENCE [LARGE SCALE GENOMIC DNA]</scope>
    <source>
        <strain evidence="5 6">DSM 12769</strain>
    </source>
</reference>
<name>A0A498CE79_9GAMM</name>
<feature type="coiled-coil region" evidence="1">
    <location>
        <begin position="511"/>
        <end position="538"/>
    </location>
</feature>
<feature type="compositionally biased region" description="Low complexity" evidence="2">
    <location>
        <begin position="80"/>
        <end position="115"/>
    </location>
</feature>
<dbReference type="GO" id="GO:0004519">
    <property type="term" value="F:endonuclease activity"/>
    <property type="evidence" value="ECO:0007669"/>
    <property type="project" value="UniProtKB-KW"/>
</dbReference>
<dbReference type="EMBL" id="RCDA01000001">
    <property type="protein sequence ID" value="RLK50611.1"/>
    <property type="molecule type" value="Genomic_DNA"/>
</dbReference>
<protein>
    <submittedName>
        <fullName evidence="5">DNA/RNA non-specific endonuclease</fullName>
    </submittedName>
</protein>
<feature type="compositionally biased region" description="Basic and acidic residues" evidence="2">
    <location>
        <begin position="47"/>
        <end position="61"/>
    </location>
</feature>
<feature type="coiled-coil region" evidence="1">
    <location>
        <begin position="1136"/>
        <end position="1163"/>
    </location>
</feature>
<proteinExistence type="predicted"/>
<feature type="compositionally biased region" description="Low complexity" evidence="2">
    <location>
        <begin position="125"/>
        <end position="134"/>
    </location>
</feature>
<feature type="compositionally biased region" description="Low complexity" evidence="2">
    <location>
        <begin position="1"/>
        <end position="41"/>
    </location>
</feature>
<organism evidence="5 6">
    <name type="scientific">Alkalispirillum mobile</name>
    <dbReference type="NCBI Taxonomy" id="85925"/>
    <lineage>
        <taxon>Bacteria</taxon>
        <taxon>Pseudomonadati</taxon>
        <taxon>Pseudomonadota</taxon>
        <taxon>Gammaproteobacteria</taxon>
        <taxon>Chromatiales</taxon>
        <taxon>Ectothiorhodospiraceae</taxon>
        <taxon>Alkalispirillum</taxon>
    </lineage>
</organism>
<evidence type="ECO:0000313" key="6">
    <source>
        <dbReference type="Proteomes" id="UP000275461"/>
    </source>
</evidence>
<feature type="compositionally biased region" description="Polar residues" evidence="2">
    <location>
        <begin position="1167"/>
        <end position="1177"/>
    </location>
</feature>
<dbReference type="InterPro" id="IPR025295">
    <property type="entry name" value="eCIS_core_dom"/>
</dbReference>
<dbReference type="Pfam" id="PF13699">
    <property type="entry name" value="eCIS_core"/>
    <property type="match status" value="1"/>
</dbReference>
<keyword evidence="6" id="KW-1185">Reference proteome</keyword>
<evidence type="ECO:0000313" key="5">
    <source>
        <dbReference type="EMBL" id="RLK50611.1"/>
    </source>
</evidence>
<evidence type="ECO:0000259" key="3">
    <source>
        <dbReference type="Pfam" id="PF13699"/>
    </source>
</evidence>
<evidence type="ECO:0000256" key="2">
    <source>
        <dbReference type="SAM" id="MobiDB-lite"/>
    </source>
</evidence>
<keyword evidence="5" id="KW-0540">Nuclease</keyword>
<keyword evidence="5" id="KW-0378">Hydrolase</keyword>
<feature type="domain" description="eCIS core" evidence="3">
    <location>
        <begin position="148"/>
        <end position="225"/>
    </location>
</feature>
<accession>A0A498CE79</accession>
<dbReference type="OrthoDB" id="5797410at2"/>
<evidence type="ECO:0000256" key="1">
    <source>
        <dbReference type="SAM" id="Coils"/>
    </source>
</evidence>
<feature type="region of interest" description="Disordered" evidence="2">
    <location>
        <begin position="1"/>
        <end position="134"/>
    </location>
</feature>